<accession>A0A2A5JTL3</accession>
<dbReference type="SMART" id="SM00020">
    <property type="entry name" value="Tryp_SPc"/>
    <property type="match status" value="1"/>
</dbReference>
<sequence>MRFWFLIILGISFNSNSIVIRHDVDDAKYKVSSNVLPQLATFYIDGGHGTLIDSKWVLTVAHATFCLQPNSTILINNTPTLIEQVFVHSGYIPGQSHDIALIKLKQAVSDVKPFKINRETDELDKVLWFIGIGGTGNGITGQTIDNLANRGQMRRAENTVILAQGPLIKFSFDRGDKALPLEGVSGGGDSGGPAYQHKDGQGIVVGVSSRVAGGRIGRYGVTEVYSRVSYFADWIDNIIAGKNVSSLATPALTQLPAGLTDEILPQVCEEINVKSSQ</sequence>
<dbReference type="PRINTS" id="PR00722">
    <property type="entry name" value="CHYMOTRYPSIN"/>
</dbReference>
<gene>
    <name evidence="3" type="ORF">CEX98_05720</name>
</gene>
<dbReference type="AlphaFoldDB" id="A0A2A5JTL3"/>
<evidence type="ECO:0000259" key="2">
    <source>
        <dbReference type="PROSITE" id="PS50240"/>
    </source>
</evidence>
<dbReference type="InterPro" id="IPR009003">
    <property type="entry name" value="Peptidase_S1_PA"/>
</dbReference>
<evidence type="ECO:0000313" key="4">
    <source>
        <dbReference type="Proteomes" id="UP000228621"/>
    </source>
</evidence>
<dbReference type="RefSeq" id="WP_099641154.1">
    <property type="nucleotide sequence ID" value="NZ_NKHF01000025.1"/>
</dbReference>
<dbReference type="InterPro" id="IPR001254">
    <property type="entry name" value="Trypsin_dom"/>
</dbReference>
<dbReference type="Proteomes" id="UP000228621">
    <property type="component" value="Unassembled WGS sequence"/>
</dbReference>
<keyword evidence="1" id="KW-1015">Disulfide bond</keyword>
<feature type="domain" description="Peptidase S1" evidence="2">
    <location>
        <begin position="7"/>
        <end position="240"/>
    </location>
</feature>
<organism evidence="3 4">
    <name type="scientific">Pseudoalteromonas piscicida</name>
    <dbReference type="NCBI Taxonomy" id="43662"/>
    <lineage>
        <taxon>Bacteria</taxon>
        <taxon>Pseudomonadati</taxon>
        <taxon>Pseudomonadota</taxon>
        <taxon>Gammaproteobacteria</taxon>
        <taxon>Alteromonadales</taxon>
        <taxon>Pseudoalteromonadaceae</taxon>
        <taxon>Pseudoalteromonas</taxon>
    </lineage>
</organism>
<evidence type="ECO:0000313" key="3">
    <source>
        <dbReference type="EMBL" id="PCK32716.1"/>
    </source>
</evidence>
<dbReference type="Gene3D" id="2.40.10.10">
    <property type="entry name" value="Trypsin-like serine proteases"/>
    <property type="match status" value="1"/>
</dbReference>
<dbReference type="EMBL" id="NKHF01000025">
    <property type="protein sequence ID" value="PCK32716.1"/>
    <property type="molecule type" value="Genomic_DNA"/>
</dbReference>
<proteinExistence type="predicted"/>
<dbReference type="GO" id="GO:0004252">
    <property type="term" value="F:serine-type endopeptidase activity"/>
    <property type="evidence" value="ECO:0007669"/>
    <property type="project" value="InterPro"/>
</dbReference>
<comment type="caution">
    <text evidence="3">The sequence shown here is derived from an EMBL/GenBank/DDBJ whole genome shotgun (WGS) entry which is preliminary data.</text>
</comment>
<dbReference type="InterPro" id="IPR001314">
    <property type="entry name" value="Peptidase_S1A"/>
</dbReference>
<dbReference type="PANTHER" id="PTHR24250">
    <property type="entry name" value="CHYMOTRYPSIN-RELATED"/>
    <property type="match status" value="1"/>
</dbReference>
<dbReference type="OrthoDB" id="267336at2"/>
<dbReference type="InterPro" id="IPR043504">
    <property type="entry name" value="Peptidase_S1_PA_chymotrypsin"/>
</dbReference>
<dbReference type="SUPFAM" id="SSF50494">
    <property type="entry name" value="Trypsin-like serine proteases"/>
    <property type="match status" value="1"/>
</dbReference>
<reference evidence="4" key="1">
    <citation type="journal article" date="2019" name="Genome Announc.">
        <title>Draft Genome Sequence of Pseudoalteromonas piscicida Strain 36Y ROTHPW, an Hypersaline Seawater Isolate from the South Coast of Sonora, Mexico.</title>
        <authorList>
            <person name="Sanchez-Diaz R."/>
            <person name="Molina-Garza Z.J."/>
            <person name="Cruz-Suarez L.E."/>
            <person name="Selvin J."/>
            <person name="Kiran G.S."/>
            <person name="Ibarra-Gamez J.C."/>
            <person name="Gomez-Gil B."/>
            <person name="Galaviz-Silva L."/>
        </authorList>
    </citation>
    <scope>NUCLEOTIDE SEQUENCE [LARGE SCALE GENOMIC DNA]</scope>
    <source>
        <strain evidence="4">36Y_RITHPW</strain>
    </source>
</reference>
<dbReference type="GO" id="GO:0006508">
    <property type="term" value="P:proteolysis"/>
    <property type="evidence" value="ECO:0007669"/>
    <property type="project" value="InterPro"/>
</dbReference>
<keyword evidence="4" id="KW-1185">Reference proteome</keyword>
<protein>
    <submittedName>
        <fullName evidence="3">Peptidase S1</fullName>
    </submittedName>
</protein>
<evidence type="ECO:0000256" key="1">
    <source>
        <dbReference type="ARBA" id="ARBA00023157"/>
    </source>
</evidence>
<dbReference type="PROSITE" id="PS50240">
    <property type="entry name" value="TRYPSIN_DOM"/>
    <property type="match status" value="1"/>
</dbReference>
<dbReference type="Pfam" id="PF00089">
    <property type="entry name" value="Trypsin"/>
    <property type="match status" value="1"/>
</dbReference>
<name>A0A2A5JTL3_PSEO7</name>